<dbReference type="InterPro" id="IPR001750">
    <property type="entry name" value="ND/Mrp_TM"/>
</dbReference>
<dbReference type="PANTHER" id="PTHR42703:SF1">
    <property type="entry name" value="NA(+)_H(+) ANTIPORTER SUBUNIT D1"/>
    <property type="match status" value="1"/>
</dbReference>
<dbReference type="Proteomes" id="UP001144372">
    <property type="component" value="Unassembled WGS sequence"/>
</dbReference>
<dbReference type="AlphaFoldDB" id="A0A9W6L909"/>
<evidence type="ECO:0000256" key="5">
    <source>
        <dbReference type="ARBA" id="ARBA00022989"/>
    </source>
</evidence>
<keyword evidence="6 8" id="KW-0472">Membrane</keyword>
<dbReference type="GO" id="GO:0008137">
    <property type="term" value="F:NADH dehydrogenase (ubiquinone) activity"/>
    <property type="evidence" value="ECO:0007669"/>
    <property type="project" value="InterPro"/>
</dbReference>
<evidence type="ECO:0000256" key="6">
    <source>
        <dbReference type="ARBA" id="ARBA00023136"/>
    </source>
</evidence>
<keyword evidence="4 7" id="KW-0812">Transmembrane</keyword>
<name>A0A9W6L909_9BACT</name>
<feature type="transmembrane region" description="Helical" evidence="8">
    <location>
        <begin position="6"/>
        <end position="24"/>
    </location>
</feature>
<feature type="transmembrane region" description="Helical" evidence="8">
    <location>
        <begin position="241"/>
        <end position="264"/>
    </location>
</feature>
<comment type="similarity">
    <text evidence="2">Belongs to the CPA3 antiporters (TC 2.A.63) subunit D family.</text>
</comment>
<protein>
    <submittedName>
        <fullName evidence="10">Cation:proton antiporter</fullName>
    </submittedName>
</protein>
<dbReference type="Pfam" id="PF00361">
    <property type="entry name" value="Proton_antipo_M"/>
    <property type="match status" value="1"/>
</dbReference>
<proteinExistence type="inferred from homology"/>
<evidence type="ECO:0000259" key="9">
    <source>
        <dbReference type="Pfam" id="PF00361"/>
    </source>
</evidence>
<sequence length="503" mass="54345">MKLLLLFPILVPFLTAIASLLAWEHRHAQRFLNVAGASALLAAAVCLFSSVWENGIHAIQLGNWPAPFGITLVADLFSASMVVLAGLVGLAVSVYSLAGMDPGRENFGYYPLLHVLLMGVCGAFLTGDIFNLYVWFEVMLIASFVLLGLGGERAQLEGTIKYVTLNLISSALFLAAIGILYGVAGTLNMADLAMHCDIIIKSGLMTAIAMLFLVAFGIKAAIFPLFFWLPASYHTPPAPVSAIFAGLLTKVGVYALIRVFTLLFVHHVQYTHSLIVILAGLTMITGVLGAAAQMQFRRILSFHIISQIGYMILGLGLFTPLALAGSIFYIAHHIIVKTNLFLVSGVVHRLRGSYELKALGGLYISHPFLAFLFLVPALSLAGIPPLSGFWGKFILAKAGLQIKEYFIVTVALFVGLLTLFSMIKIWSEVFWKESPPADHDPGEISRPISRGSLFAFLSPIAFLASLTLLIGLAPEPVISFASRAAEQLLNPEEYIRTVLGGPI</sequence>
<feature type="transmembrane region" description="Helical" evidence="8">
    <location>
        <begin position="107"/>
        <end position="126"/>
    </location>
</feature>
<accession>A0A9W6L909</accession>
<keyword evidence="3" id="KW-1003">Cell membrane</keyword>
<dbReference type="EMBL" id="BSDR01000001">
    <property type="protein sequence ID" value="GLI36223.1"/>
    <property type="molecule type" value="Genomic_DNA"/>
</dbReference>
<keyword evidence="11" id="KW-1185">Reference proteome</keyword>
<organism evidence="10 11">
    <name type="scientific">Desulforhabdus amnigena</name>
    <dbReference type="NCBI Taxonomy" id="40218"/>
    <lineage>
        <taxon>Bacteria</taxon>
        <taxon>Pseudomonadati</taxon>
        <taxon>Thermodesulfobacteriota</taxon>
        <taxon>Syntrophobacteria</taxon>
        <taxon>Syntrophobacterales</taxon>
        <taxon>Syntrophobacteraceae</taxon>
        <taxon>Desulforhabdus</taxon>
    </lineage>
</organism>
<dbReference type="PANTHER" id="PTHR42703">
    <property type="entry name" value="NADH DEHYDROGENASE"/>
    <property type="match status" value="1"/>
</dbReference>
<dbReference type="RefSeq" id="WP_281796458.1">
    <property type="nucleotide sequence ID" value="NZ_BSDR01000001.1"/>
</dbReference>
<evidence type="ECO:0000256" key="7">
    <source>
        <dbReference type="RuleBase" id="RU000320"/>
    </source>
</evidence>
<evidence type="ECO:0000256" key="1">
    <source>
        <dbReference type="ARBA" id="ARBA00004651"/>
    </source>
</evidence>
<reference evidence="10" key="1">
    <citation type="submission" date="2022-12" db="EMBL/GenBank/DDBJ databases">
        <title>Reference genome sequencing for broad-spectrum identification of bacterial and archaeal isolates by mass spectrometry.</title>
        <authorList>
            <person name="Sekiguchi Y."/>
            <person name="Tourlousse D.M."/>
        </authorList>
    </citation>
    <scope>NUCLEOTIDE SEQUENCE</scope>
    <source>
        <strain evidence="10">ASRB1</strain>
    </source>
</reference>
<evidence type="ECO:0000256" key="2">
    <source>
        <dbReference type="ARBA" id="ARBA00005346"/>
    </source>
</evidence>
<keyword evidence="5 8" id="KW-1133">Transmembrane helix</keyword>
<dbReference type="GO" id="GO:0042773">
    <property type="term" value="P:ATP synthesis coupled electron transport"/>
    <property type="evidence" value="ECO:0007669"/>
    <property type="project" value="InterPro"/>
</dbReference>
<evidence type="ECO:0000313" key="10">
    <source>
        <dbReference type="EMBL" id="GLI36223.1"/>
    </source>
</evidence>
<gene>
    <name evidence="10" type="primary">mrpD</name>
    <name evidence="10" type="ORF">DAMNIGENAA_36560</name>
</gene>
<evidence type="ECO:0000256" key="8">
    <source>
        <dbReference type="SAM" id="Phobius"/>
    </source>
</evidence>
<dbReference type="GO" id="GO:0005886">
    <property type="term" value="C:plasma membrane"/>
    <property type="evidence" value="ECO:0007669"/>
    <property type="project" value="UniProtKB-SubCell"/>
</dbReference>
<evidence type="ECO:0000256" key="3">
    <source>
        <dbReference type="ARBA" id="ARBA00022475"/>
    </source>
</evidence>
<feature type="transmembrane region" description="Helical" evidence="8">
    <location>
        <begin position="162"/>
        <end position="184"/>
    </location>
</feature>
<dbReference type="InterPro" id="IPR050586">
    <property type="entry name" value="CPA3_Na-H_Antiporter_D"/>
</dbReference>
<dbReference type="NCBIfam" id="NF009306">
    <property type="entry name" value="PRK12663.1"/>
    <property type="match status" value="1"/>
</dbReference>
<comment type="subcellular location">
    <subcellularLocation>
        <location evidence="1">Cell membrane</location>
        <topology evidence="1">Multi-pass membrane protein</topology>
    </subcellularLocation>
    <subcellularLocation>
        <location evidence="7">Membrane</location>
        <topology evidence="7">Multi-pass membrane protein</topology>
    </subcellularLocation>
</comment>
<comment type="caution">
    <text evidence="10">The sequence shown here is derived from an EMBL/GenBank/DDBJ whole genome shotgun (WGS) entry which is preliminary data.</text>
</comment>
<evidence type="ECO:0000256" key="4">
    <source>
        <dbReference type="ARBA" id="ARBA00022692"/>
    </source>
</evidence>
<feature type="transmembrane region" description="Helical" evidence="8">
    <location>
        <begin position="72"/>
        <end position="95"/>
    </location>
</feature>
<dbReference type="PRINTS" id="PR01437">
    <property type="entry name" value="NUOXDRDTASE4"/>
</dbReference>
<evidence type="ECO:0000313" key="11">
    <source>
        <dbReference type="Proteomes" id="UP001144372"/>
    </source>
</evidence>
<feature type="transmembrane region" description="Helical" evidence="8">
    <location>
        <begin position="270"/>
        <end position="291"/>
    </location>
</feature>
<feature type="transmembrane region" description="Helical" evidence="8">
    <location>
        <begin position="368"/>
        <end position="393"/>
    </location>
</feature>
<feature type="transmembrane region" description="Helical" evidence="8">
    <location>
        <begin position="453"/>
        <end position="473"/>
    </location>
</feature>
<feature type="transmembrane region" description="Helical" evidence="8">
    <location>
        <begin position="204"/>
        <end position="229"/>
    </location>
</feature>
<feature type="transmembrane region" description="Helical" evidence="8">
    <location>
        <begin position="132"/>
        <end position="150"/>
    </location>
</feature>
<feature type="domain" description="NADH:quinone oxidoreductase/Mrp antiporter transmembrane" evidence="9">
    <location>
        <begin position="128"/>
        <end position="418"/>
    </location>
</feature>
<feature type="transmembrane region" description="Helical" evidence="8">
    <location>
        <begin position="31"/>
        <end position="52"/>
    </location>
</feature>
<dbReference type="InterPro" id="IPR003918">
    <property type="entry name" value="NADH_UbQ_OxRdtase"/>
</dbReference>
<feature type="transmembrane region" description="Helical" evidence="8">
    <location>
        <begin position="405"/>
        <end position="426"/>
    </location>
</feature>